<evidence type="ECO:0000256" key="1">
    <source>
        <dbReference type="SAM" id="SignalP"/>
    </source>
</evidence>
<dbReference type="EMBL" id="AQQW01000009">
    <property type="protein sequence ID" value="ETW11862.1"/>
    <property type="molecule type" value="Genomic_DNA"/>
</dbReference>
<feature type="chain" id="PRO_5004843226" evidence="1">
    <location>
        <begin position="21"/>
        <end position="134"/>
    </location>
</feature>
<dbReference type="eggNOG" id="COG4991">
    <property type="taxonomic scope" value="Bacteria"/>
</dbReference>
<accession>W4HGJ0</accession>
<protein>
    <submittedName>
        <fullName evidence="2">Putative Gifsy-1 prophage protein</fullName>
    </submittedName>
</protein>
<feature type="signal peptide" evidence="1">
    <location>
        <begin position="1"/>
        <end position="20"/>
    </location>
</feature>
<keyword evidence="1" id="KW-0732">Signal</keyword>
<dbReference type="STRING" id="1379903.ATO8_14387"/>
<dbReference type="PATRIC" id="fig|1317118.6.peg.2959"/>
<comment type="caution">
    <text evidence="2">The sequence shown here is derived from an EMBL/GenBank/DDBJ whole genome shotgun (WGS) entry which is preliminary data.</text>
</comment>
<evidence type="ECO:0000313" key="3">
    <source>
        <dbReference type="Proteomes" id="UP000019063"/>
    </source>
</evidence>
<dbReference type="AlphaFoldDB" id="W4HGJ0"/>
<name>W4HGJ0_9RHOB</name>
<evidence type="ECO:0000313" key="2">
    <source>
        <dbReference type="EMBL" id="ETW11862.1"/>
    </source>
</evidence>
<organism evidence="2 3">
    <name type="scientific">Roseivivax marinus</name>
    <dbReference type="NCBI Taxonomy" id="1379903"/>
    <lineage>
        <taxon>Bacteria</taxon>
        <taxon>Pseudomonadati</taxon>
        <taxon>Pseudomonadota</taxon>
        <taxon>Alphaproteobacteria</taxon>
        <taxon>Rhodobacterales</taxon>
        <taxon>Roseobacteraceae</taxon>
        <taxon>Roseivivax</taxon>
    </lineage>
</organism>
<dbReference type="RefSeq" id="WP_043845394.1">
    <property type="nucleotide sequence ID" value="NZ_AQQW01000009.1"/>
</dbReference>
<sequence>MKSLLTCFALILTLPVAATAQSRSEVRFEPGNYGAMVEGQITGHDYADYTVAARGGQELFAEIDVVESDGYGTVYFNILPPGSDDVAIWIGSTEGDTARIELPEDGTYTLRVYQMGNDRDTGATTSFRLDLSIQ</sequence>
<dbReference type="Gene3D" id="2.60.120.380">
    <property type="match status" value="1"/>
</dbReference>
<dbReference type="Proteomes" id="UP000019063">
    <property type="component" value="Unassembled WGS sequence"/>
</dbReference>
<reference evidence="2 3" key="1">
    <citation type="journal article" date="2014" name="Antonie Van Leeuwenhoek">
        <title>Roseivivax atlanticus sp. nov., isolated from surface seawater of the Atlantic Ocean.</title>
        <authorList>
            <person name="Li G."/>
            <person name="Lai Q."/>
            <person name="Liu X."/>
            <person name="Sun F."/>
            <person name="Shao Z."/>
        </authorList>
    </citation>
    <scope>NUCLEOTIDE SEQUENCE [LARGE SCALE GENOMIC DNA]</scope>
    <source>
        <strain evidence="2 3">22II-s10s</strain>
    </source>
</reference>
<proteinExistence type="predicted"/>
<gene>
    <name evidence="2" type="ORF">ATO8_14387</name>
</gene>
<keyword evidence="3" id="KW-1185">Reference proteome</keyword>